<keyword evidence="3" id="KW-0804">Transcription</keyword>
<evidence type="ECO:0000256" key="3">
    <source>
        <dbReference type="ARBA" id="ARBA00023163"/>
    </source>
</evidence>
<dbReference type="InterPro" id="IPR036390">
    <property type="entry name" value="WH_DNA-bd_sf"/>
</dbReference>
<gene>
    <name evidence="6" type="ORF">SAMN05421770_1102</name>
</gene>
<evidence type="ECO:0000259" key="5">
    <source>
        <dbReference type="PROSITE" id="PS51063"/>
    </source>
</evidence>
<dbReference type="RefSeq" id="WP_089410085.1">
    <property type="nucleotide sequence ID" value="NZ_FZOU01000010.1"/>
</dbReference>
<reference evidence="6 7" key="1">
    <citation type="submission" date="2017-06" db="EMBL/GenBank/DDBJ databases">
        <authorList>
            <person name="Kim H.J."/>
            <person name="Triplett B.A."/>
        </authorList>
    </citation>
    <scope>NUCLEOTIDE SEQUENCE [LARGE SCALE GENOMIC DNA]</scope>
    <source>
        <strain evidence="6 7">DSM 18704</strain>
    </source>
</reference>
<dbReference type="AlphaFoldDB" id="A0A239M6H1"/>
<evidence type="ECO:0000259" key="4">
    <source>
        <dbReference type="PROSITE" id="PS50042"/>
    </source>
</evidence>
<name>A0A239M6H1_9BACT</name>
<dbReference type="SMART" id="SM00419">
    <property type="entry name" value="HTH_CRP"/>
    <property type="match status" value="1"/>
</dbReference>
<dbReference type="GO" id="GO:0005829">
    <property type="term" value="C:cytosol"/>
    <property type="evidence" value="ECO:0007669"/>
    <property type="project" value="TreeGrafter"/>
</dbReference>
<feature type="domain" description="HTH crp-type" evidence="5">
    <location>
        <begin position="141"/>
        <end position="211"/>
    </location>
</feature>
<dbReference type="PROSITE" id="PS51063">
    <property type="entry name" value="HTH_CRP_2"/>
    <property type="match status" value="1"/>
</dbReference>
<dbReference type="InterPro" id="IPR012318">
    <property type="entry name" value="HTH_CRP"/>
</dbReference>
<proteinExistence type="predicted"/>
<dbReference type="GO" id="GO:0003677">
    <property type="term" value="F:DNA binding"/>
    <property type="evidence" value="ECO:0007669"/>
    <property type="project" value="UniProtKB-KW"/>
</dbReference>
<dbReference type="SUPFAM" id="SSF46785">
    <property type="entry name" value="Winged helix' DNA-binding domain"/>
    <property type="match status" value="1"/>
</dbReference>
<dbReference type="SUPFAM" id="SSF51206">
    <property type="entry name" value="cAMP-binding domain-like"/>
    <property type="match status" value="1"/>
</dbReference>
<dbReference type="GO" id="GO:0003700">
    <property type="term" value="F:DNA-binding transcription factor activity"/>
    <property type="evidence" value="ECO:0007669"/>
    <property type="project" value="TreeGrafter"/>
</dbReference>
<dbReference type="Pfam" id="PF00027">
    <property type="entry name" value="cNMP_binding"/>
    <property type="match status" value="1"/>
</dbReference>
<organism evidence="6 7">
    <name type="scientific">Granulicella rosea</name>
    <dbReference type="NCBI Taxonomy" id="474952"/>
    <lineage>
        <taxon>Bacteria</taxon>
        <taxon>Pseudomonadati</taxon>
        <taxon>Acidobacteriota</taxon>
        <taxon>Terriglobia</taxon>
        <taxon>Terriglobales</taxon>
        <taxon>Acidobacteriaceae</taxon>
        <taxon>Granulicella</taxon>
    </lineage>
</organism>
<dbReference type="InterPro" id="IPR000595">
    <property type="entry name" value="cNMP-bd_dom"/>
</dbReference>
<dbReference type="PANTHER" id="PTHR24567">
    <property type="entry name" value="CRP FAMILY TRANSCRIPTIONAL REGULATORY PROTEIN"/>
    <property type="match status" value="1"/>
</dbReference>
<dbReference type="PANTHER" id="PTHR24567:SF68">
    <property type="entry name" value="DNA-BINDING TRANSCRIPTIONAL DUAL REGULATOR CRP"/>
    <property type="match status" value="1"/>
</dbReference>
<dbReference type="Gene3D" id="1.10.10.10">
    <property type="entry name" value="Winged helix-like DNA-binding domain superfamily/Winged helix DNA-binding domain"/>
    <property type="match status" value="1"/>
</dbReference>
<keyword evidence="1" id="KW-0805">Transcription regulation</keyword>
<dbReference type="InterPro" id="IPR018490">
    <property type="entry name" value="cNMP-bd_dom_sf"/>
</dbReference>
<dbReference type="SMART" id="SM00100">
    <property type="entry name" value="cNMP"/>
    <property type="match status" value="1"/>
</dbReference>
<dbReference type="Pfam" id="PF13545">
    <property type="entry name" value="HTH_Crp_2"/>
    <property type="match status" value="1"/>
</dbReference>
<protein>
    <submittedName>
        <fullName evidence="6">Transcriptional regulator, Crp/Fnr family</fullName>
    </submittedName>
</protein>
<keyword evidence="2" id="KW-0238">DNA-binding</keyword>
<dbReference type="CDD" id="cd00038">
    <property type="entry name" value="CAP_ED"/>
    <property type="match status" value="1"/>
</dbReference>
<dbReference type="PROSITE" id="PS50042">
    <property type="entry name" value="CNMP_BINDING_3"/>
    <property type="match status" value="1"/>
</dbReference>
<accession>A0A239M6H1</accession>
<keyword evidence="7" id="KW-1185">Reference proteome</keyword>
<dbReference type="Gene3D" id="2.60.120.10">
    <property type="entry name" value="Jelly Rolls"/>
    <property type="match status" value="1"/>
</dbReference>
<dbReference type="EMBL" id="FZOU01000010">
    <property type="protein sequence ID" value="SNT37713.1"/>
    <property type="molecule type" value="Genomic_DNA"/>
</dbReference>
<evidence type="ECO:0000313" key="6">
    <source>
        <dbReference type="EMBL" id="SNT37713.1"/>
    </source>
</evidence>
<dbReference type="Proteomes" id="UP000198356">
    <property type="component" value="Unassembled WGS sequence"/>
</dbReference>
<dbReference type="InterPro" id="IPR014710">
    <property type="entry name" value="RmlC-like_jellyroll"/>
</dbReference>
<dbReference type="OrthoDB" id="3525895at2"/>
<evidence type="ECO:0000256" key="1">
    <source>
        <dbReference type="ARBA" id="ARBA00023015"/>
    </source>
</evidence>
<sequence length="218" mass="24120">MEQTQVGSIATTDIVAAFGLHRAVQIVAPRQRIYIQGDPADSLFYLVNGMARLAVTSVDGKEASVMNINTGEFLGEDYLPAFPGVRAASAIAVLSCTVLRIQRLDMLRAIREEPKLAVIFMNSLLLRGVRAQAAVVDQFFNSSEKWLARILLIMARDGLRRSVSTLIPKITQEALAEMVGTTRSRVSFFLNRFRKLGFITYSGQIRVFHTLSAVLQSN</sequence>
<dbReference type="InterPro" id="IPR036388">
    <property type="entry name" value="WH-like_DNA-bd_sf"/>
</dbReference>
<feature type="domain" description="Cyclic nucleotide-binding" evidence="4">
    <location>
        <begin position="1"/>
        <end position="110"/>
    </location>
</feature>
<dbReference type="InterPro" id="IPR050397">
    <property type="entry name" value="Env_Response_Regulators"/>
</dbReference>
<evidence type="ECO:0000256" key="2">
    <source>
        <dbReference type="ARBA" id="ARBA00023125"/>
    </source>
</evidence>
<evidence type="ECO:0000313" key="7">
    <source>
        <dbReference type="Proteomes" id="UP000198356"/>
    </source>
</evidence>